<evidence type="ECO:0000256" key="2">
    <source>
        <dbReference type="SAM" id="Phobius"/>
    </source>
</evidence>
<dbReference type="GeneID" id="13883067"/>
<dbReference type="Gene3D" id="1.20.930.40">
    <property type="entry name" value="Transferrin receptor-like, dimerisation domain"/>
    <property type="match status" value="1"/>
</dbReference>
<evidence type="ECO:0000259" key="3">
    <source>
        <dbReference type="Pfam" id="PF04253"/>
    </source>
</evidence>
<dbReference type="HOGENOM" id="CLU_005688_1_1_1"/>
<dbReference type="Proteomes" id="UP000005220">
    <property type="component" value="Chromosome 2"/>
</dbReference>
<keyword evidence="2" id="KW-1133">Transmembrane helix</keyword>
<evidence type="ECO:0000313" key="4">
    <source>
        <dbReference type="EMBL" id="CCF56607.1"/>
    </source>
</evidence>
<dbReference type="OrthoDB" id="5841748at2759"/>
<dbReference type="eggNOG" id="KOG2195">
    <property type="taxonomic scope" value="Eukaryota"/>
</dbReference>
<reference evidence="4 5" key="1">
    <citation type="journal article" date="2011" name="Proc. Natl. Acad. Sci. U.S.A.">
        <title>Evolutionary erosion of yeast sex chromosomes by mating-type switching accidents.</title>
        <authorList>
            <person name="Gordon J.L."/>
            <person name="Armisen D."/>
            <person name="Proux-Wera E."/>
            <person name="Oheigeartaigh S.S."/>
            <person name="Byrne K.P."/>
            <person name="Wolfe K.H."/>
        </authorList>
    </citation>
    <scope>NUCLEOTIDE SEQUENCE [LARGE SCALE GENOMIC DNA]</scope>
    <source>
        <strain evidence="5">ATCC 22294 / BCRC 22015 / CBS 2517 / CECT 1963 / NBRC 1671 / NRRL Y-8276</strain>
    </source>
</reference>
<feature type="compositionally biased region" description="Polar residues" evidence="1">
    <location>
        <begin position="9"/>
        <end position="27"/>
    </location>
</feature>
<keyword evidence="2" id="KW-0812">Transmembrane</keyword>
<dbReference type="InParanoid" id="H2AQF7"/>
<sequence>MRLPRLTSRGYNQVSTTEGEPSTNNLPSAAIDDGLELPLEPPSYDALEQQPLMEEMGIEEPIVEGMPIYKKMHLFFSNFRGDFILPVRRRVVDPLVHLINISNEKIDFYIAKIGNPLILRRFLYIFLMTGIAFFVMSSGFLPVDEASGSRGMFTNHNVLLEYARRSIDLSKLERDLEYISSMPHMSGTKGDAAVRHYILESLNNNNLKLVKEFEYSTYSNYPGESSLTILKEEGDDVVIELNSNNFNSLGANGYLENVNLIYGNEGTIDDLESLQRAGLLNDDYVLLINYSGLVSEQIMTVQKFKAKGVIFISDKFDGNGDVVQMKPVAIPQYGAGDILTPGWHGPIIDGIDPNDSNSIPHIPTLPLSFNQGQKILDSLSKDGVQFKNGLYSGKLYDVSVRLKVENTIREHQLVQDIIGKIDGREQNDKAIIIAASRTSMSNGAIYPSFGTALLLSLIQLFQEMKYKYDWKPLRNIYFISYGGTEFNYAGSTELMEERLAALKDEVYTHIDISQLGIWNTDKKLNIQTHPLLNKFFRDEETKMGFDISVEEVHQFGDWISSLANGIPVSVISSPDVLNRVLPIDTFEDTFENIKPIIRNPENDDIAVDLFLYLFQTFLKIVDNPLIPFDLEDSISITRKLIKDFEESTDNKLDFSNMAHGLDLWQKIGSEWAGWVRAWEHLVYSNEEGIEPSLISVHRWTWNRKLSNIGRRQCASTGLPDRPFYKNVLFSPSLWTEGSKTSKYWTFPGVWDALYGNNWKAAQEQLDLVSNIFSESAEIFIEETTDVGL</sequence>
<dbReference type="Gene3D" id="3.50.30.30">
    <property type="match status" value="1"/>
</dbReference>
<keyword evidence="5" id="KW-1185">Reference proteome</keyword>
<name>H2AQF7_KAZAF</name>
<dbReference type="CDD" id="cd03874">
    <property type="entry name" value="M28_PMSA_TfR_like"/>
    <property type="match status" value="1"/>
</dbReference>
<feature type="domain" description="Transferrin receptor-like dimerisation" evidence="3">
    <location>
        <begin position="652"/>
        <end position="779"/>
    </location>
</feature>
<dbReference type="InterPro" id="IPR007365">
    <property type="entry name" value="TFR-like_dimer_dom"/>
</dbReference>
<accession>H2AQF7</accession>
<evidence type="ECO:0000256" key="1">
    <source>
        <dbReference type="SAM" id="MobiDB-lite"/>
    </source>
</evidence>
<dbReference type="GO" id="GO:0004180">
    <property type="term" value="F:carboxypeptidase activity"/>
    <property type="evidence" value="ECO:0007669"/>
    <property type="project" value="TreeGrafter"/>
</dbReference>
<dbReference type="PANTHER" id="PTHR10404:SF72">
    <property type="entry name" value="ZINC METALLOPROTEASE TRE2-RELATED"/>
    <property type="match status" value="1"/>
</dbReference>
<evidence type="ECO:0000313" key="5">
    <source>
        <dbReference type="Proteomes" id="UP000005220"/>
    </source>
</evidence>
<dbReference type="RefSeq" id="XP_003955742.1">
    <property type="nucleotide sequence ID" value="XM_003955693.1"/>
</dbReference>
<dbReference type="PANTHER" id="PTHR10404">
    <property type="entry name" value="N-ACETYLATED-ALPHA-LINKED ACIDIC DIPEPTIDASE"/>
    <property type="match status" value="1"/>
</dbReference>
<dbReference type="SUPFAM" id="SSF52025">
    <property type="entry name" value="PA domain"/>
    <property type="match status" value="1"/>
</dbReference>
<dbReference type="Gene3D" id="3.40.630.10">
    <property type="entry name" value="Zn peptidases"/>
    <property type="match status" value="1"/>
</dbReference>
<dbReference type="STRING" id="1071382.H2AQF7"/>
<dbReference type="FunCoup" id="H2AQF7">
    <property type="interactions" value="31"/>
</dbReference>
<dbReference type="InterPro" id="IPR036757">
    <property type="entry name" value="TFR-like_dimer_dom_sf"/>
</dbReference>
<dbReference type="KEGG" id="kaf:KAFR_0B03110"/>
<dbReference type="SUPFAM" id="SSF53187">
    <property type="entry name" value="Zn-dependent exopeptidases"/>
    <property type="match status" value="1"/>
</dbReference>
<proteinExistence type="predicted"/>
<dbReference type="Pfam" id="PF04253">
    <property type="entry name" value="TFR_dimer"/>
    <property type="match status" value="1"/>
</dbReference>
<dbReference type="AlphaFoldDB" id="H2AQF7"/>
<feature type="region of interest" description="Disordered" evidence="1">
    <location>
        <begin position="1"/>
        <end position="27"/>
    </location>
</feature>
<protein>
    <recommendedName>
        <fullName evidence="3">Transferrin receptor-like dimerisation domain-containing protein</fullName>
    </recommendedName>
</protein>
<dbReference type="SUPFAM" id="SSF47672">
    <property type="entry name" value="Transferrin receptor-like dimerisation domain"/>
    <property type="match status" value="1"/>
</dbReference>
<keyword evidence="2" id="KW-0472">Membrane</keyword>
<gene>
    <name evidence="4" type="primary">KAFR0B03110</name>
    <name evidence="4" type="ORF">KAFR_0B03110</name>
</gene>
<dbReference type="EMBL" id="HE650822">
    <property type="protein sequence ID" value="CCF56607.1"/>
    <property type="molecule type" value="Genomic_DNA"/>
</dbReference>
<feature type="transmembrane region" description="Helical" evidence="2">
    <location>
        <begin position="122"/>
        <end position="143"/>
    </location>
</feature>
<dbReference type="InterPro" id="IPR046450">
    <property type="entry name" value="PA_dom_sf"/>
</dbReference>
<dbReference type="InterPro" id="IPR039373">
    <property type="entry name" value="Peptidase_M28B"/>
</dbReference>
<organism evidence="4 5">
    <name type="scientific">Kazachstania africana (strain ATCC 22294 / BCRC 22015 / CBS 2517 / CECT 1963 / NBRC 1671 / NRRL Y-8276)</name>
    <name type="common">Yeast</name>
    <name type="synonym">Kluyveromyces africanus</name>
    <dbReference type="NCBI Taxonomy" id="1071382"/>
    <lineage>
        <taxon>Eukaryota</taxon>
        <taxon>Fungi</taxon>
        <taxon>Dikarya</taxon>
        <taxon>Ascomycota</taxon>
        <taxon>Saccharomycotina</taxon>
        <taxon>Saccharomycetes</taxon>
        <taxon>Saccharomycetales</taxon>
        <taxon>Saccharomycetaceae</taxon>
        <taxon>Kazachstania</taxon>
    </lineage>
</organism>